<proteinExistence type="predicted"/>
<evidence type="ECO:0000256" key="2">
    <source>
        <dbReference type="SAM" id="Phobius"/>
    </source>
</evidence>
<keyword evidence="2" id="KW-0812">Transmembrane</keyword>
<evidence type="ECO:0000256" key="1">
    <source>
        <dbReference type="SAM" id="MobiDB-lite"/>
    </source>
</evidence>
<keyword evidence="2" id="KW-0472">Membrane</keyword>
<dbReference type="Proteomes" id="UP001303046">
    <property type="component" value="Unassembled WGS sequence"/>
</dbReference>
<organism evidence="3 4">
    <name type="scientific">Necator americanus</name>
    <name type="common">Human hookworm</name>
    <dbReference type="NCBI Taxonomy" id="51031"/>
    <lineage>
        <taxon>Eukaryota</taxon>
        <taxon>Metazoa</taxon>
        <taxon>Ecdysozoa</taxon>
        <taxon>Nematoda</taxon>
        <taxon>Chromadorea</taxon>
        <taxon>Rhabditida</taxon>
        <taxon>Rhabditina</taxon>
        <taxon>Rhabditomorpha</taxon>
        <taxon>Strongyloidea</taxon>
        <taxon>Ancylostomatidae</taxon>
        <taxon>Bunostominae</taxon>
        <taxon>Necator</taxon>
    </lineage>
</organism>
<accession>A0ABR1C2C0</accession>
<protein>
    <submittedName>
        <fullName evidence="3">Uncharacterized protein</fullName>
    </submittedName>
</protein>
<feature type="compositionally biased region" description="Basic residues" evidence="1">
    <location>
        <begin position="144"/>
        <end position="158"/>
    </location>
</feature>
<sequence>MWLISYSEATKCEKSSHEIIFPNPKRYSKPTVIIVLVNNFIKNRQVDQSSHGWEEPKRDASPTFAILKQLSREYISSGRVPVGTYIMAKDADEPVSFTDTNAETAAGNNKATGSAMMDLISGLQRKRGGGSSKESSGSTGDEKKKKKRKKKNVKRKRRKDRYESQNFLLRIEGTLCCASLVVALIFIIAIFIVFLICGIWSKFDFTATTDSVKDV</sequence>
<evidence type="ECO:0000313" key="3">
    <source>
        <dbReference type="EMBL" id="KAK6731411.1"/>
    </source>
</evidence>
<dbReference type="EMBL" id="JAVFWL010000001">
    <property type="protein sequence ID" value="KAK6731411.1"/>
    <property type="molecule type" value="Genomic_DNA"/>
</dbReference>
<dbReference type="PANTHER" id="PTHR39355:SF1">
    <property type="entry name" value="PROTEIN CBG20624"/>
    <property type="match status" value="1"/>
</dbReference>
<gene>
    <name evidence="3" type="primary">Necator_chrI.g3844</name>
    <name evidence="3" type="ORF">RB195_007715</name>
</gene>
<dbReference type="PANTHER" id="PTHR39355">
    <property type="entry name" value="PROTEIN CBG20624"/>
    <property type="match status" value="1"/>
</dbReference>
<feature type="region of interest" description="Disordered" evidence="1">
    <location>
        <begin position="124"/>
        <end position="158"/>
    </location>
</feature>
<keyword evidence="2" id="KW-1133">Transmembrane helix</keyword>
<feature type="transmembrane region" description="Helical" evidence="2">
    <location>
        <begin position="167"/>
        <end position="196"/>
    </location>
</feature>
<reference evidence="3 4" key="1">
    <citation type="submission" date="2023-08" db="EMBL/GenBank/DDBJ databases">
        <title>A Necator americanus chromosomal reference genome.</title>
        <authorList>
            <person name="Ilik V."/>
            <person name="Petrzelkova K.J."/>
            <person name="Pardy F."/>
            <person name="Fuh T."/>
            <person name="Niatou-Singa F.S."/>
            <person name="Gouil Q."/>
            <person name="Baker L."/>
            <person name="Ritchie M.E."/>
            <person name="Jex A.R."/>
            <person name="Gazzola D."/>
            <person name="Li H."/>
            <person name="Toshio Fujiwara R."/>
            <person name="Zhan B."/>
            <person name="Aroian R.V."/>
            <person name="Pafco B."/>
            <person name="Schwarz E.M."/>
        </authorList>
    </citation>
    <scope>NUCLEOTIDE SEQUENCE [LARGE SCALE GENOMIC DNA]</scope>
    <source>
        <strain evidence="3 4">Aroian</strain>
        <tissue evidence="3">Whole animal</tissue>
    </source>
</reference>
<evidence type="ECO:0000313" key="4">
    <source>
        <dbReference type="Proteomes" id="UP001303046"/>
    </source>
</evidence>
<keyword evidence="4" id="KW-1185">Reference proteome</keyword>
<dbReference type="InterPro" id="IPR040019">
    <property type="entry name" value="C27D6.3-like"/>
</dbReference>
<comment type="caution">
    <text evidence="3">The sequence shown here is derived from an EMBL/GenBank/DDBJ whole genome shotgun (WGS) entry which is preliminary data.</text>
</comment>
<name>A0ABR1C2C0_NECAM</name>